<evidence type="ECO:0000256" key="1">
    <source>
        <dbReference type="ARBA" id="ARBA00004123"/>
    </source>
</evidence>
<name>M7Z1W7_TRIUA</name>
<dbReference type="GO" id="GO:0032259">
    <property type="term" value="P:methylation"/>
    <property type="evidence" value="ECO:0007669"/>
    <property type="project" value="UniProtKB-KW"/>
</dbReference>
<evidence type="ECO:0000256" key="5">
    <source>
        <dbReference type="ARBA" id="ARBA00022691"/>
    </source>
</evidence>
<dbReference type="InterPro" id="IPR015940">
    <property type="entry name" value="UBA"/>
</dbReference>
<dbReference type="PANTHER" id="PTHR23068">
    <property type="entry name" value="DNA CYTOSINE-5- -METHYLTRANSFERASE 3-RELATED"/>
    <property type="match status" value="1"/>
</dbReference>
<accession>M7Z1W7</accession>
<dbReference type="GO" id="GO:0003677">
    <property type="term" value="F:DNA binding"/>
    <property type="evidence" value="ECO:0007669"/>
    <property type="project" value="UniProtKB-KW"/>
</dbReference>
<dbReference type="EMBL" id="KD149788">
    <property type="protein sequence ID" value="EMS57093.1"/>
    <property type="molecule type" value="Genomic_DNA"/>
</dbReference>
<feature type="compositionally biased region" description="Acidic residues" evidence="9">
    <location>
        <begin position="146"/>
        <end position="163"/>
    </location>
</feature>
<gene>
    <name evidence="10" type="ORF">TRIUR3_10756</name>
</gene>
<dbReference type="InterPro" id="IPR050390">
    <property type="entry name" value="C5-Methyltransferase"/>
</dbReference>
<dbReference type="GO" id="GO:0005634">
    <property type="term" value="C:nucleus"/>
    <property type="evidence" value="ECO:0007669"/>
    <property type="project" value="UniProtKB-SubCell"/>
</dbReference>
<dbReference type="STRING" id="4572.M7Z1W7"/>
<feature type="region of interest" description="Disordered" evidence="9">
    <location>
        <begin position="247"/>
        <end position="291"/>
    </location>
</feature>
<organism evidence="10">
    <name type="scientific">Triticum urartu</name>
    <name type="common">Red wild einkorn</name>
    <name type="synonym">Crithodium urartu</name>
    <dbReference type="NCBI Taxonomy" id="4572"/>
    <lineage>
        <taxon>Eukaryota</taxon>
        <taxon>Viridiplantae</taxon>
        <taxon>Streptophyta</taxon>
        <taxon>Embryophyta</taxon>
        <taxon>Tracheophyta</taxon>
        <taxon>Spermatophyta</taxon>
        <taxon>Magnoliopsida</taxon>
        <taxon>Liliopsida</taxon>
        <taxon>Poales</taxon>
        <taxon>Poaceae</taxon>
        <taxon>BOP clade</taxon>
        <taxon>Pooideae</taxon>
        <taxon>Triticodae</taxon>
        <taxon>Triticeae</taxon>
        <taxon>Triticinae</taxon>
        <taxon>Triticum</taxon>
    </lineage>
</organism>
<dbReference type="AlphaFoldDB" id="M7Z1W7"/>
<feature type="region of interest" description="Disordered" evidence="9">
    <location>
        <begin position="44"/>
        <end position="67"/>
    </location>
</feature>
<feature type="region of interest" description="Disordered" evidence="9">
    <location>
        <begin position="129"/>
        <end position="163"/>
    </location>
</feature>
<feature type="compositionally biased region" description="Polar residues" evidence="9">
    <location>
        <begin position="131"/>
        <end position="140"/>
    </location>
</feature>
<dbReference type="InterPro" id="IPR030380">
    <property type="entry name" value="SAM_MeTfrase_DRM"/>
</dbReference>
<dbReference type="GO" id="GO:0003886">
    <property type="term" value="F:DNA (cytosine-5-)-methyltransferase activity"/>
    <property type="evidence" value="ECO:0007669"/>
    <property type="project" value="UniProtKB-EC"/>
</dbReference>
<evidence type="ECO:0000256" key="7">
    <source>
        <dbReference type="ARBA" id="ARBA00023125"/>
    </source>
</evidence>
<dbReference type="PROSITE" id="PS51680">
    <property type="entry name" value="SAM_MT_DRM"/>
    <property type="match status" value="1"/>
</dbReference>
<dbReference type="eggNOG" id="ENOG502QVZV">
    <property type="taxonomic scope" value="Eukaryota"/>
</dbReference>
<dbReference type="SUPFAM" id="SSF53335">
    <property type="entry name" value="S-adenosyl-L-methionine-dependent methyltransferases"/>
    <property type="match status" value="1"/>
</dbReference>
<proteinExistence type="predicted"/>
<dbReference type="Pfam" id="PF00627">
    <property type="entry name" value="UBA"/>
    <property type="match status" value="1"/>
</dbReference>
<dbReference type="PANTHER" id="PTHR23068:SF25">
    <property type="entry name" value="DNA (CYTOSINE-5)-METHYLTRANSFERASE DRM2"/>
    <property type="match status" value="1"/>
</dbReference>
<dbReference type="Gene3D" id="1.10.8.10">
    <property type="entry name" value="DNA helicase RuvA subunit, C-terminal domain"/>
    <property type="match status" value="1"/>
</dbReference>
<sequence>MAVELQNVILDKGSKFILKCGYMPRFPCLVMIVDLVSDNDEFELDEDNDGHVGVSSYPAPRNTDAPGPSTLVRQDADGMANGAAPSASLVGMYVEMGFPKEMVLKAAKEIGERDESALLSLLLAYTENDDSVGSCSTSRRIPQRVEDEEEEEEEEDDAFDFEDWDDAVDAGQREPYSDGSGDEGFLEEMSQWDKQIKSLVDMGFPEDEANMALRRCGLDTPMHVLVDSIYASQADHEVMDENRFSSCVGRKKARSTEDSKKRKRYGGGAHGSQSPWDGGHEESISLPKPMVGFGLPGDRPRSVGRWLPAHSMRAPFFYYENVALATKGAWAEISRCLYGIESEFVDSKYFCAALRKRGYIHNLPTEGRDHTRGTSKKKREKCLGNSFQVDTVAFHLSVLKDRFPCGMNVLSLFSGIGGAEVALHKLGIRMKTVVSVEICDASRSILRTWWDQTQEGTLIEFRDVQSLTHEKIASLIRQLGGFDLVIGGSPCNNLAGSNRHHRVGLEGDQSVLFRDYVRILNSVKSIMANGWQCCSAPLQNLGEQGEGLAICCKVKVRMESTERIMDAFSLFAESGGDGSCAVPDRAKEVAHVDLEIRSYSGCSSCRLRPWTLLEILDTLPRRSYLLEKAKGDGWRRVRKDHRSLRRHHGGCRKAGEHDEDVYTTITIAAYAYPTGQASQRKQCAPTPWITGTLMASESGCLGHTPYPAISLGLTD</sequence>
<evidence type="ECO:0000313" key="10">
    <source>
        <dbReference type="EMBL" id="EMS57093.1"/>
    </source>
</evidence>
<evidence type="ECO:0000256" key="3">
    <source>
        <dbReference type="ARBA" id="ARBA00022603"/>
    </source>
</evidence>
<evidence type="ECO:0000256" key="9">
    <source>
        <dbReference type="SAM" id="MobiDB-lite"/>
    </source>
</evidence>
<keyword evidence="7" id="KW-0238">DNA-binding</keyword>
<evidence type="ECO:0000256" key="6">
    <source>
        <dbReference type="ARBA" id="ARBA00022737"/>
    </source>
</evidence>
<protein>
    <recommendedName>
        <fullName evidence="2">DNA (cytosine-5-)-methyltransferase</fullName>
        <ecNumber evidence="2">2.1.1.37</ecNumber>
    </recommendedName>
</protein>
<dbReference type="SUPFAM" id="SSF46934">
    <property type="entry name" value="UBA-like"/>
    <property type="match status" value="1"/>
</dbReference>
<keyword evidence="3 10" id="KW-0489">Methyltransferase</keyword>
<dbReference type="InterPro" id="IPR029063">
    <property type="entry name" value="SAM-dependent_MTases_sf"/>
</dbReference>
<dbReference type="InterPro" id="IPR001525">
    <property type="entry name" value="C5_MeTfrase"/>
</dbReference>
<dbReference type="InterPro" id="IPR009060">
    <property type="entry name" value="UBA-like_sf"/>
</dbReference>
<comment type="subcellular location">
    <subcellularLocation>
        <location evidence="1">Nucleus</location>
    </subcellularLocation>
</comment>
<dbReference type="PROSITE" id="PS50030">
    <property type="entry name" value="UBA"/>
    <property type="match status" value="1"/>
</dbReference>
<keyword evidence="6" id="KW-0677">Repeat</keyword>
<dbReference type="Pfam" id="PF00145">
    <property type="entry name" value="DNA_methylase"/>
    <property type="match status" value="1"/>
</dbReference>
<reference evidence="10" key="1">
    <citation type="journal article" date="2013" name="Nature">
        <title>Draft genome of the wheat A-genome progenitor Triticum urartu.</title>
        <authorList>
            <person name="Ling H.Q."/>
            <person name="Zhao S."/>
            <person name="Liu D."/>
            <person name="Wang J."/>
            <person name="Sun H."/>
            <person name="Zhang C."/>
            <person name="Fan H."/>
            <person name="Li D."/>
            <person name="Dong L."/>
            <person name="Tao Y."/>
            <person name="Gao C."/>
            <person name="Wu H."/>
            <person name="Li Y."/>
            <person name="Cui Y."/>
            <person name="Guo X."/>
            <person name="Zheng S."/>
            <person name="Wang B."/>
            <person name="Yu K."/>
            <person name="Liang Q."/>
            <person name="Yang W."/>
            <person name="Lou X."/>
            <person name="Chen J."/>
            <person name="Feng M."/>
            <person name="Jian J."/>
            <person name="Zhang X."/>
            <person name="Luo G."/>
            <person name="Jiang Y."/>
            <person name="Liu J."/>
            <person name="Wang Z."/>
            <person name="Sha Y."/>
            <person name="Zhang B."/>
            <person name="Wu H."/>
            <person name="Tang D."/>
            <person name="Shen Q."/>
            <person name="Xue P."/>
            <person name="Zou S."/>
            <person name="Wang X."/>
            <person name="Liu X."/>
            <person name="Wang F."/>
            <person name="Yang Y."/>
            <person name="An X."/>
            <person name="Dong Z."/>
            <person name="Zhang K."/>
            <person name="Zhang X."/>
            <person name="Luo M.C."/>
            <person name="Dvorak J."/>
            <person name="Tong Y."/>
            <person name="Wang J."/>
            <person name="Yang H."/>
            <person name="Li Z."/>
            <person name="Wang D."/>
            <person name="Zhang A."/>
            <person name="Wang J."/>
        </authorList>
    </citation>
    <scope>NUCLEOTIDE SEQUENCE</scope>
</reference>
<evidence type="ECO:0000256" key="8">
    <source>
        <dbReference type="ARBA" id="ARBA00023242"/>
    </source>
</evidence>
<evidence type="ECO:0000256" key="2">
    <source>
        <dbReference type="ARBA" id="ARBA00011975"/>
    </source>
</evidence>
<dbReference type="EC" id="2.1.1.37" evidence="2"/>
<keyword evidence="4 10" id="KW-0808">Transferase</keyword>
<dbReference type="Gene3D" id="3.40.50.150">
    <property type="entry name" value="Vaccinia Virus protein VP39"/>
    <property type="match status" value="2"/>
</dbReference>
<keyword evidence="8" id="KW-0539">Nucleus</keyword>
<keyword evidence="5" id="KW-0949">S-adenosyl-L-methionine</keyword>
<evidence type="ECO:0000256" key="4">
    <source>
        <dbReference type="ARBA" id="ARBA00022679"/>
    </source>
</evidence>